<proteinExistence type="predicted"/>
<name>R0JUB6_ANAPL</name>
<protein>
    <submittedName>
        <fullName evidence="2">Uncharacterized protein</fullName>
    </submittedName>
</protein>
<evidence type="ECO:0000313" key="3">
    <source>
        <dbReference type="Proteomes" id="UP000296049"/>
    </source>
</evidence>
<sequence>MEESVLQQAHLVVSMSVNKAMPQYLEAAVAVNKSTTQQVSDGAVGNGKGCTRAAADTPLKRLWPANKSTAEQTDLKESVAMDRYTPNALSSPFKELDWQKPLYLWSPAEREQTASSMKACAAPPEAAQAPKSSGSSRDRGSCEGAQAAHGTEKGRHAVDHHHVKTSGPVTKEDLQCFWRNNHRQKQASISDFKTSLNQASPRRAAQQGRSKLQANCSAGAGHLMVEGRSAVLTDRQEPEGRRGCTHGFNVGNPFIRSNRLTQFVLNQMVQASTKADI</sequence>
<feature type="compositionally biased region" description="Polar residues" evidence="1">
    <location>
        <begin position="189"/>
        <end position="200"/>
    </location>
</feature>
<accession>R0JUB6</accession>
<evidence type="ECO:0000256" key="1">
    <source>
        <dbReference type="SAM" id="MobiDB-lite"/>
    </source>
</evidence>
<evidence type="ECO:0000313" key="2">
    <source>
        <dbReference type="EMBL" id="EOB00782.1"/>
    </source>
</evidence>
<feature type="region of interest" description="Disordered" evidence="1">
    <location>
        <begin position="189"/>
        <end position="215"/>
    </location>
</feature>
<organism evidence="2 3">
    <name type="scientific">Anas platyrhynchos</name>
    <name type="common">Mallard</name>
    <name type="synonym">Anas boschas</name>
    <dbReference type="NCBI Taxonomy" id="8839"/>
    <lineage>
        <taxon>Eukaryota</taxon>
        <taxon>Metazoa</taxon>
        <taxon>Chordata</taxon>
        <taxon>Craniata</taxon>
        <taxon>Vertebrata</taxon>
        <taxon>Euteleostomi</taxon>
        <taxon>Archelosauria</taxon>
        <taxon>Archosauria</taxon>
        <taxon>Dinosauria</taxon>
        <taxon>Saurischia</taxon>
        <taxon>Theropoda</taxon>
        <taxon>Coelurosauria</taxon>
        <taxon>Aves</taxon>
        <taxon>Neognathae</taxon>
        <taxon>Galloanserae</taxon>
        <taxon>Anseriformes</taxon>
        <taxon>Anatidae</taxon>
        <taxon>Anatinae</taxon>
        <taxon>Anas</taxon>
    </lineage>
</organism>
<reference evidence="3" key="1">
    <citation type="journal article" date="2013" name="Nat. Genet.">
        <title>The duck genome and transcriptome provide insight into an avian influenza virus reservoir species.</title>
        <authorList>
            <person name="Huang Y."/>
            <person name="Li Y."/>
            <person name="Burt D.W."/>
            <person name="Chen H."/>
            <person name="Zhang Y."/>
            <person name="Qian W."/>
            <person name="Kim H."/>
            <person name="Gan S."/>
            <person name="Zhao Y."/>
            <person name="Li J."/>
            <person name="Yi K."/>
            <person name="Feng H."/>
            <person name="Zhu P."/>
            <person name="Li B."/>
            <person name="Liu Q."/>
            <person name="Fairley S."/>
            <person name="Magor K.E."/>
            <person name="Du Z."/>
            <person name="Hu X."/>
            <person name="Goodman L."/>
            <person name="Tafer H."/>
            <person name="Vignal A."/>
            <person name="Lee T."/>
            <person name="Kim K.W."/>
            <person name="Sheng Z."/>
            <person name="An Y."/>
            <person name="Searle S."/>
            <person name="Herrero J."/>
            <person name="Groenen M.A."/>
            <person name="Crooijmans R.P."/>
            <person name="Faraut T."/>
            <person name="Cai Q."/>
            <person name="Webster R.G."/>
            <person name="Aldridge J.R."/>
            <person name="Warren W.C."/>
            <person name="Bartschat S."/>
            <person name="Kehr S."/>
            <person name="Marz M."/>
            <person name="Stadler P.F."/>
            <person name="Smith J."/>
            <person name="Kraus R.H."/>
            <person name="Zhao Y."/>
            <person name="Ren L."/>
            <person name="Fei J."/>
            <person name="Morisson M."/>
            <person name="Kaiser P."/>
            <person name="Griffin D.K."/>
            <person name="Rao M."/>
            <person name="Pitel F."/>
            <person name="Wang J."/>
            <person name="Li N."/>
        </authorList>
    </citation>
    <scope>NUCLEOTIDE SEQUENCE [LARGE SCALE GENOMIC DNA]</scope>
</reference>
<dbReference type="AlphaFoldDB" id="R0JUB6"/>
<dbReference type="EMBL" id="KB743162">
    <property type="protein sequence ID" value="EOB00782.1"/>
    <property type="molecule type" value="Genomic_DNA"/>
</dbReference>
<feature type="region of interest" description="Disordered" evidence="1">
    <location>
        <begin position="115"/>
        <end position="166"/>
    </location>
</feature>
<dbReference type="Proteomes" id="UP000296049">
    <property type="component" value="Unassembled WGS sequence"/>
</dbReference>
<feature type="compositionally biased region" description="Low complexity" evidence="1">
    <location>
        <begin position="119"/>
        <end position="130"/>
    </location>
</feature>
<gene>
    <name evidence="2" type="ORF">Anapl_11155</name>
</gene>
<keyword evidence="3" id="KW-1185">Reference proteome</keyword>